<evidence type="ECO:0000256" key="1">
    <source>
        <dbReference type="SAM" id="MobiDB-lite"/>
    </source>
</evidence>
<evidence type="ECO:0000313" key="3">
    <source>
        <dbReference type="Proteomes" id="UP001241603"/>
    </source>
</evidence>
<reference evidence="2 3" key="1">
    <citation type="submission" date="2023-07" db="EMBL/GenBank/DDBJ databases">
        <title>Genomic Encyclopedia of Type Strains, Phase IV (KMG-IV): sequencing the most valuable type-strain genomes for metagenomic binning, comparative biology and taxonomic classification.</title>
        <authorList>
            <person name="Goeker M."/>
        </authorList>
    </citation>
    <scope>NUCLEOTIDE SEQUENCE [LARGE SCALE GENOMIC DNA]</scope>
    <source>
        <strain evidence="2 3">B6-8</strain>
    </source>
</reference>
<feature type="region of interest" description="Disordered" evidence="1">
    <location>
        <begin position="233"/>
        <end position="322"/>
    </location>
</feature>
<feature type="region of interest" description="Disordered" evidence="1">
    <location>
        <begin position="1"/>
        <end position="130"/>
    </location>
</feature>
<keyword evidence="3" id="KW-1185">Reference proteome</keyword>
<protein>
    <submittedName>
        <fullName evidence="2">Uncharacterized protein</fullName>
    </submittedName>
</protein>
<name>A0ABU0H1H3_9HYPH</name>
<dbReference type="Proteomes" id="UP001241603">
    <property type="component" value="Unassembled WGS sequence"/>
</dbReference>
<feature type="compositionally biased region" description="Pro residues" evidence="1">
    <location>
        <begin position="102"/>
        <end position="112"/>
    </location>
</feature>
<gene>
    <name evidence="2" type="ORF">QO014_000530</name>
</gene>
<sequence length="322" mass="32910">MPRPARTSPRADAALSSPLPLAGEAGRGLAGRTVGGSASGPCQAPLSNSPPLRGREGRRALHGGQGLSCGRAVVRPALSSPLPRSGGGREGACREDSRPPRSRPVPSAPSPTLPRCAGERAGEALHGGQGLSCGRAVVRPALSSPLPLAGEAGRGLAAKILDGNAPGPCQAPSLQLSPAARERGRAERFMAGRAFHAGELSCVPPFLLLSRLRGRPGGGLQEEPSTVALLARARRPLSNSPPLRGREGGPSTSWRAGPFMRESCRASRPFFSSPACGGGREGACREDSRRQRSRPMPSTPSPTLPRCAGERAGGAVHGGPGP</sequence>
<dbReference type="EMBL" id="JAUSVO010000001">
    <property type="protein sequence ID" value="MDQ0436160.1"/>
    <property type="molecule type" value="Genomic_DNA"/>
</dbReference>
<proteinExistence type="predicted"/>
<organism evidence="2 3">
    <name type="scientific">Kaistia dalseonensis</name>
    <dbReference type="NCBI Taxonomy" id="410840"/>
    <lineage>
        <taxon>Bacteria</taxon>
        <taxon>Pseudomonadati</taxon>
        <taxon>Pseudomonadota</taxon>
        <taxon>Alphaproteobacteria</taxon>
        <taxon>Hyphomicrobiales</taxon>
        <taxon>Kaistiaceae</taxon>
        <taxon>Kaistia</taxon>
    </lineage>
</organism>
<evidence type="ECO:0000313" key="2">
    <source>
        <dbReference type="EMBL" id="MDQ0436160.1"/>
    </source>
</evidence>
<comment type="caution">
    <text evidence="2">The sequence shown here is derived from an EMBL/GenBank/DDBJ whole genome shotgun (WGS) entry which is preliminary data.</text>
</comment>
<feature type="compositionally biased region" description="Gly residues" evidence="1">
    <location>
        <begin position="311"/>
        <end position="322"/>
    </location>
</feature>
<feature type="compositionally biased region" description="Low complexity" evidence="1">
    <location>
        <begin position="8"/>
        <end position="24"/>
    </location>
</feature>
<feature type="compositionally biased region" description="Gly residues" evidence="1">
    <location>
        <begin position="25"/>
        <end position="38"/>
    </location>
</feature>
<accession>A0ABU0H1H3</accession>